<dbReference type="InterPro" id="IPR036116">
    <property type="entry name" value="FN3_sf"/>
</dbReference>
<dbReference type="Pfam" id="PF03629">
    <property type="entry name" value="SASA"/>
    <property type="match status" value="1"/>
</dbReference>
<dbReference type="SUPFAM" id="SSF52266">
    <property type="entry name" value="SGNH hydrolase"/>
    <property type="match status" value="1"/>
</dbReference>
<dbReference type="AlphaFoldDB" id="A0A6M0IJD0"/>
<accession>A0A6M0IJD0</accession>
<name>A0A6M0IJD0_9BACT</name>
<feature type="domain" description="Fibronectin type-III" evidence="2">
    <location>
        <begin position="501"/>
        <end position="593"/>
    </location>
</feature>
<dbReference type="SUPFAM" id="SSF49265">
    <property type="entry name" value="Fibronectin type III"/>
    <property type="match status" value="1"/>
</dbReference>
<evidence type="ECO:0000259" key="2">
    <source>
        <dbReference type="PROSITE" id="PS50853"/>
    </source>
</evidence>
<dbReference type="CDD" id="cd00063">
    <property type="entry name" value="FN3"/>
    <property type="match status" value="1"/>
</dbReference>
<dbReference type="PROSITE" id="PS50853">
    <property type="entry name" value="FN3"/>
    <property type="match status" value="1"/>
</dbReference>
<organism evidence="3 4">
    <name type="scientific">Spirosoma agri</name>
    <dbReference type="NCBI Taxonomy" id="1987381"/>
    <lineage>
        <taxon>Bacteria</taxon>
        <taxon>Pseudomonadati</taxon>
        <taxon>Bacteroidota</taxon>
        <taxon>Cytophagia</taxon>
        <taxon>Cytophagales</taxon>
        <taxon>Cytophagaceae</taxon>
        <taxon>Spirosoma</taxon>
    </lineage>
</organism>
<evidence type="ECO:0000256" key="1">
    <source>
        <dbReference type="ARBA" id="ARBA00022801"/>
    </source>
</evidence>
<dbReference type="InterPro" id="IPR013783">
    <property type="entry name" value="Ig-like_fold"/>
</dbReference>
<dbReference type="EMBL" id="JAAGNZ010000001">
    <property type="protein sequence ID" value="NEU68368.1"/>
    <property type="molecule type" value="Genomic_DNA"/>
</dbReference>
<protein>
    <recommendedName>
        <fullName evidence="2">Fibronectin type-III domain-containing protein</fullName>
    </recommendedName>
</protein>
<gene>
    <name evidence="3" type="ORF">GK091_15865</name>
</gene>
<sequence length="658" mass="72177">MTVRTLCLFVWLWLAVIFSGYGQQVSFSQLPASYQLFPRNQNSLATVPISGQVRSLGYSRVSMQVTRNQSPYRYVSQLLTYTADTAPFSLSATISAERAEYGVKVFLYRSGASDSVLVADRQNIVAGDVYLLSGQSNAASYQPTYTYQNEYIRTVGIYTNNTNYDDYNPADTLWGPCGQTGYTSAGVWGTELARQLIETYGIPICVINGSAGGASVEHLNIRNAANPMDLTTNHGKMLYRVTKGGLKGAVKAYFFRQGENETSGNAPAWPTNFEKLYQNVQLDYPEISRFYLFQINLLSGHLEASASMRDYQRRASSIHPLIVSHATVGTIGYDGIHYNVAGYAQTGAQIFKIVARDLYGSTDTAQITSPNVQKVYYRTAARQEIVVQFDEGQKIIWPNDTTVADTYGNPTTHKLTQWLLLDKQPGSVLAGQADGYRVTLSLSGSRTEQKLAYLPPNYPLLDGMGNPLPGYATIFPGPLLKNQRGLGAFSFWDVPINAPMAPLNDFIAQILSTRSVRLTWTDHDSEQSYILERKRPQDASYTRLVQLPAGSTTFVDTNAASAGVYTYRLRAITALAESTADASVTIDCATGSELISVQSGNFSDITTWQCGRVPTVSDRIRIAVGKTVTLTQEASVQSLTLDGTLRFGPGGNLKVVPQ</sequence>
<dbReference type="GO" id="GO:0016788">
    <property type="term" value="F:hydrolase activity, acting on ester bonds"/>
    <property type="evidence" value="ECO:0007669"/>
    <property type="project" value="UniProtKB-ARBA"/>
</dbReference>
<dbReference type="Gene3D" id="2.60.40.10">
    <property type="entry name" value="Immunoglobulins"/>
    <property type="match status" value="1"/>
</dbReference>
<dbReference type="InterPro" id="IPR005181">
    <property type="entry name" value="SASA"/>
</dbReference>
<keyword evidence="1" id="KW-0378">Hydrolase</keyword>
<keyword evidence="4" id="KW-1185">Reference proteome</keyword>
<comment type="caution">
    <text evidence="3">The sequence shown here is derived from an EMBL/GenBank/DDBJ whole genome shotgun (WGS) entry which is preliminary data.</text>
</comment>
<dbReference type="InterPro" id="IPR036514">
    <property type="entry name" value="SGNH_hydro_sf"/>
</dbReference>
<proteinExistence type="predicted"/>
<dbReference type="InterPro" id="IPR003961">
    <property type="entry name" value="FN3_dom"/>
</dbReference>
<dbReference type="Proteomes" id="UP000477386">
    <property type="component" value="Unassembled WGS sequence"/>
</dbReference>
<dbReference type="Gene3D" id="3.40.50.1110">
    <property type="entry name" value="SGNH hydrolase"/>
    <property type="match status" value="1"/>
</dbReference>
<evidence type="ECO:0000313" key="4">
    <source>
        <dbReference type="Proteomes" id="UP000477386"/>
    </source>
</evidence>
<evidence type="ECO:0000313" key="3">
    <source>
        <dbReference type="EMBL" id="NEU68368.1"/>
    </source>
</evidence>
<reference evidence="3 4" key="1">
    <citation type="submission" date="2020-02" db="EMBL/GenBank/DDBJ databases">
        <title>Draft genome sequence of two Spirosoma agri KCTC 52727 and Spirosoma terrae KCTC 52035.</title>
        <authorList>
            <person name="Rojas J."/>
            <person name="Ambika Manirajan B."/>
            <person name="Ratering S."/>
            <person name="Suarez C."/>
            <person name="Schnell S."/>
        </authorList>
    </citation>
    <scope>NUCLEOTIDE SEQUENCE [LARGE SCALE GENOMIC DNA]</scope>
    <source>
        <strain evidence="3 4">KCTC 52727</strain>
    </source>
</reference>